<reference evidence="3" key="1">
    <citation type="submission" date="2016-06" db="EMBL/GenBank/DDBJ databases">
        <authorList>
            <person name="Varghese N."/>
            <person name="Submissions Spin"/>
        </authorList>
    </citation>
    <scope>NUCLEOTIDE SEQUENCE [LARGE SCALE GENOMIC DNA]</scope>
    <source>
        <strain evidence="3">DSM 43817</strain>
    </source>
</reference>
<dbReference type="Proteomes" id="UP000198959">
    <property type="component" value="Unassembled WGS sequence"/>
</dbReference>
<dbReference type="EMBL" id="FMHW01000001">
    <property type="protein sequence ID" value="SCL16460.1"/>
    <property type="molecule type" value="Genomic_DNA"/>
</dbReference>
<feature type="region of interest" description="Disordered" evidence="1">
    <location>
        <begin position="1"/>
        <end position="22"/>
    </location>
</feature>
<evidence type="ECO:0000313" key="3">
    <source>
        <dbReference type="Proteomes" id="UP000198959"/>
    </source>
</evidence>
<evidence type="ECO:0000313" key="2">
    <source>
        <dbReference type="EMBL" id="SCL16460.1"/>
    </source>
</evidence>
<dbReference type="AlphaFoldDB" id="A0A1C6RH23"/>
<dbReference type="STRING" id="145854.GA0074692_0035"/>
<gene>
    <name evidence="2" type="ORF">GA0074692_0035</name>
</gene>
<dbReference type="RefSeq" id="WP_245730035.1">
    <property type="nucleotide sequence ID" value="NZ_FMHW01000001.1"/>
</dbReference>
<protein>
    <submittedName>
        <fullName evidence="2">Uncharacterized protein</fullName>
    </submittedName>
</protein>
<evidence type="ECO:0000256" key="1">
    <source>
        <dbReference type="SAM" id="MobiDB-lite"/>
    </source>
</evidence>
<keyword evidence="3" id="KW-1185">Reference proteome</keyword>
<organism evidence="2 3">
    <name type="scientific">Micromonospora pallida</name>
    <dbReference type="NCBI Taxonomy" id="145854"/>
    <lineage>
        <taxon>Bacteria</taxon>
        <taxon>Bacillati</taxon>
        <taxon>Actinomycetota</taxon>
        <taxon>Actinomycetes</taxon>
        <taxon>Micromonosporales</taxon>
        <taxon>Micromonosporaceae</taxon>
        <taxon>Micromonospora</taxon>
    </lineage>
</organism>
<sequence length="87" mass="9409">MAEVIPLFPGAGTTPAPAGPPRLPADLDGIGERYTAYVEARDSGAWTVNLYARLCADDIPALRDEIHHLEALRRELADELDRIRGGA</sequence>
<proteinExistence type="predicted"/>
<name>A0A1C6RH23_9ACTN</name>
<accession>A0A1C6RH23</accession>